<dbReference type="GO" id="GO:0008270">
    <property type="term" value="F:zinc ion binding"/>
    <property type="evidence" value="ECO:0007669"/>
    <property type="project" value="TreeGrafter"/>
</dbReference>
<organism evidence="3 4">
    <name type="scientific">Sulfobacillus benefaciens</name>
    <dbReference type="NCBI Taxonomy" id="453960"/>
    <lineage>
        <taxon>Bacteria</taxon>
        <taxon>Bacillati</taxon>
        <taxon>Bacillota</taxon>
        <taxon>Clostridia</taxon>
        <taxon>Eubacteriales</taxon>
        <taxon>Clostridiales Family XVII. Incertae Sedis</taxon>
        <taxon>Sulfobacillus</taxon>
    </lineage>
</organism>
<dbReference type="GO" id="GO:1990170">
    <property type="term" value="P:stress response to cadmium ion"/>
    <property type="evidence" value="ECO:0007669"/>
    <property type="project" value="TreeGrafter"/>
</dbReference>
<accession>A0A2T2WUV1</accession>
<dbReference type="InterPro" id="IPR036876">
    <property type="entry name" value="UVR_dom_sf"/>
</dbReference>
<dbReference type="GO" id="GO:0046870">
    <property type="term" value="F:cadmium ion binding"/>
    <property type="evidence" value="ECO:0007669"/>
    <property type="project" value="TreeGrafter"/>
</dbReference>
<keyword evidence="1" id="KW-0175">Coiled coil</keyword>
<gene>
    <name evidence="3" type="ORF">C7B43_15195</name>
</gene>
<feature type="domain" description="UVR" evidence="2">
    <location>
        <begin position="143"/>
        <end position="178"/>
    </location>
</feature>
<dbReference type="SUPFAM" id="SSF46600">
    <property type="entry name" value="C-terminal UvrC-binding domain of UvrB"/>
    <property type="match status" value="1"/>
</dbReference>
<dbReference type="PROSITE" id="PS50151">
    <property type="entry name" value="UVR"/>
    <property type="match status" value="1"/>
</dbReference>
<dbReference type="PANTHER" id="PTHR38430">
    <property type="entry name" value="PROTEIN-ARGININE KINASE ACTIVATOR PROTEIN"/>
    <property type="match status" value="1"/>
</dbReference>
<sequence>MEHNSEPRQDRVKLCQRCESRPASVHVSTVVNGEKFDRLLCEECARQEGAYHFMLIPQFTIQHVLGGLIGASPTGQLRQAVVDKSCPVCGYSYKQFAETGRLGCDHCYDAFHEELEPLVKRLHGSVEHHGKVPKRAGQNILQQRTLDELRRKMQDAIAREAFEEAAKWRDEIRVLEGQPQQDQGGHSDGAL</sequence>
<name>A0A2T2WUV1_9FIRM</name>
<feature type="coiled-coil region" evidence="1">
    <location>
        <begin position="139"/>
        <end position="178"/>
    </location>
</feature>
<protein>
    <submittedName>
        <fullName evidence="3">Excinuclease ABC subunit B</fullName>
    </submittedName>
</protein>
<dbReference type="PANTHER" id="PTHR38430:SF1">
    <property type="entry name" value="PROTEIN-ARGININE KINASE ACTIVATOR PROTEIN"/>
    <property type="match status" value="1"/>
</dbReference>
<dbReference type="GO" id="GO:0005507">
    <property type="term" value="F:copper ion binding"/>
    <property type="evidence" value="ECO:0007669"/>
    <property type="project" value="TreeGrafter"/>
</dbReference>
<evidence type="ECO:0000313" key="3">
    <source>
        <dbReference type="EMBL" id="PSR26011.1"/>
    </source>
</evidence>
<proteinExistence type="predicted"/>
<dbReference type="AlphaFoldDB" id="A0A2T2WUV1"/>
<dbReference type="InterPro" id="IPR001943">
    <property type="entry name" value="UVR_dom"/>
</dbReference>
<dbReference type="EMBL" id="PXYT01000044">
    <property type="protein sequence ID" value="PSR26011.1"/>
    <property type="molecule type" value="Genomic_DNA"/>
</dbReference>
<dbReference type="Pfam" id="PF02151">
    <property type="entry name" value="UVR"/>
    <property type="match status" value="1"/>
</dbReference>
<reference evidence="3 4" key="1">
    <citation type="journal article" date="2014" name="BMC Genomics">
        <title>Comparison of environmental and isolate Sulfobacillus genomes reveals diverse carbon, sulfur, nitrogen, and hydrogen metabolisms.</title>
        <authorList>
            <person name="Justice N.B."/>
            <person name="Norman A."/>
            <person name="Brown C.T."/>
            <person name="Singh A."/>
            <person name="Thomas B.C."/>
            <person name="Banfield J.F."/>
        </authorList>
    </citation>
    <scope>NUCLEOTIDE SEQUENCE [LARGE SCALE GENOMIC DNA]</scope>
    <source>
        <strain evidence="3">AMDSBA1</strain>
    </source>
</reference>
<dbReference type="GO" id="GO:1990169">
    <property type="term" value="P:stress response to copper ion"/>
    <property type="evidence" value="ECO:0007669"/>
    <property type="project" value="TreeGrafter"/>
</dbReference>
<evidence type="ECO:0000259" key="2">
    <source>
        <dbReference type="PROSITE" id="PS50151"/>
    </source>
</evidence>
<comment type="caution">
    <text evidence="3">The sequence shown here is derived from an EMBL/GenBank/DDBJ whole genome shotgun (WGS) entry which is preliminary data.</text>
</comment>
<dbReference type="GO" id="GO:0050897">
    <property type="term" value="F:cobalt ion binding"/>
    <property type="evidence" value="ECO:0007669"/>
    <property type="project" value="TreeGrafter"/>
</dbReference>
<dbReference type="PIRSF" id="PIRSF015034">
    <property type="entry name" value="YacH"/>
    <property type="match status" value="1"/>
</dbReference>
<dbReference type="Gene3D" id="4.10.860.10">
    <property type="entry name" value="UVR domain"/>
    <property type="match status" value="1"/>
</dbReference>
<evidence type="ECO:0000256" key="1">
    <source>
        <dbReference type="SAM" id="Coils"/>
    </source>
</evidence>
<evidence type="ECO:0000313" key="4">
    <source>
        <dbReference type="Proteomes" id="UP000242699"/>
    </source>
</evidence>
<dbReference type="InterPro" id="IPR025542">
    <property type="entry name" value="YacH"/>
</dbReference>
<dbReference type="Proteomes" id="UP000242699">
    <property type="component" value="Unassembled WGS sequence"/>
</dbReference>